<dbReference type="SUPFAM" id="SSF51735">
    <property type="entry name" value="NAD(P)-binding Rossmann-fold domains"/>
    <property type="match status" value="1"/>
</dbReference>
<dbReference type="Gene3D" id="3.40.50.720">
    <property type="entry name" value="NAD(P)-binding Rossmann-like Domain"/>
    <property type="match status" value="1"/>
</dbReference>
<feature type="transmembrane region" description="Helical" evidence="3">
    <location>
        <begin position="7"/>
        <end position="26"/>
    </location>
</feature>
<dbReference type="PRINTS" id="PR00080">
    <property type="entry name" value="SDRFAMILY"/>
</dbReference>
<keyword evidence="3" id="KW-1133">Transmembrane helix</keyword>
<dbReference type="EnsemblMetazoa" id="G3098.1">
    <property type="protein sequence ID" value="G3098.1:cds"/>
    <property type="gene ID" value="G3098"/>
</dbReference>
<evidence type="ECO:0000256" key="3">
    <source>
        <dbReference type="SAM" id="Phobius"/>
    </source>
</evidence>
<dbReference type="InterPro" id="IPR020904">
    <property type="entry name" value="Sc_DH/Rdtase_CS"/>
</dbReference>
<dbReference type="EnsemblMetazoa" id="G3098.2">
    <property type="protein sequence ID" value="G3098.2:cds"/>
    <property type="gene ID" value="G3098"/>
</dbReference>
<evidence type="ECO:0000256" key="1">
    <source>
        <dbReference type="ARBA" id="ARBA00023002"/>
    </source>
</evidence>
<dbReference type="OMA" id="CAHWVAL"/>
<dbReference type="PANTHER" id="PTHR43313:SF36">
    <property type="entry name" value="D-BETA-HYDROXYBUTYRATE DEHYDROGENASE, MITOCHONDRIAL"/>
    <property type="match status" value="1"/>
</dbReference>
<organism evidence="4 5">
    <name type="scientific">Magallana gigas</name>
    <name type="common">Pacific oyster</name>
    <name type="synonym">Crassostrea gigas</name>
    <dbReference type="NCBI Taxonomy" id="29159"/>
    <lineage>
        <taxon>Eukaryota</taxon>
        <taxon>Metazoa</taxon>
        <taxon>Spiralia</taxon>
        <taxon>Lophotrochozoa</taxon>
        <taxon>Mollusca</taxon>
        <taxon>Bivalvia</taxon>
        <taxon>Autobranchia</taxon>
        <taxon>Pteriomorphia</taxon>
        <taxon>Ostreida</taxon>
        <taxon>Ostreoidea</taxon>
        <taxon>Ostreidae</taxon>
        <taxon>Magallana</taxon>
    </lineage>
</organism>
<feature type="transmembrane region" description="Helical" evidence="3">
    <location>
        <begin position="32"/>
        <end position="49"/>
    </location>
</feature>
<keyword evidence="3" id="KW-0472">Membrane</keyword>
<dbReference type="Proteomes" id="UP000005408">
    <property type="component" value="Unassembled WGS sequence"/>
</dbReference>
<protein>
    <recommendedName>
        <fullName evidence="6">D-beta-hydroxybutyrate dehydrogenase, mitochondrial</fullName>
    </recommendedName>
</protein>
<sequence length="369" mass="40767">MRVAEFIGLQFFESAYLFVLFCIPIVVAQKYIGTVVLLILISLAISTLLRKLFYKPVDIKGQGVLITGCDTGFGNAFAMRLDAMGFTVFAGCLNPESEGAKRLKEEASGQIHVLKMDINSDADVKSVLDYVNETHKSSGCGLWALVNNAGVNFLGDIDFCTMDMYHRIMNVNLFGMVRTTKAFLPLLRKSKGRVVNVTSVRGRCVFPVASAYSMAKYAGEAFSDGLRLEMRKFGVKVVVVEPGNFGGATGMLNEKSLAIMRRDFDTMWAEAGEEVRETYGKEYLDRLFEGAKGTSATSYPTLAPVLDALEDAVVNQNPRIRYLVDGGSGLMDEFCWLARLNSFLPEPVMDWVVSRLLSRELPPLKSSTQ</sequence>
<keyword evidence="5" id="KW-1185">Reference proteome</keyword>
<dbReference type="GO" id="GO:0008202">
    <property type="term" value="P:steroid metabolic process"/>
    <property type="evidence" value="ECO:0007669"/>
    <property type="project" value="TreeGrafter"/>
</dbReference>
<proteinExistence type="inferred from homology"/>
<dbReference type="PANTHER" id="PTHR43313">
    <property type="entry name" value="SHORT-CHAIN DEHYDROGENASE/REDUCTASE FAMILY 9C"/>
    <property type="match status" value="1"/>
</dbReference>
<dbReference type="InterPro" id="IPR036291">
    <property type="entry name" value="NAD(P)-bd_dom_sf"/>
</dbReference>
<dbReference type="GO" id="GO:0016491">
    <property type="term" value="F:oxidoreductase activity"/>
    <property type="evidence" value="ECO:0007669"/>
    <property type="project" value="UniProtKB-KW"/>
</dbReference>
<dbReference type="EnsemblMetazoa" id="G3098.4">
    <property type="protein sequence ID" value="G3098.4:cds"/>
    <property type="gene ID" value="G3098"/>
</dbReference>
<dbReference type="PROSITE" id="PS00061">
    <property type="entry name" value="ADH_SHORT"/>
    <property type="match status" value="1"/>
</dbReference>
<evidence type="ECO:0000313" key="4">
    <source>
        <dbReference type="EnsemblMetazoa" id="G3098.3:cds"/>
    </source>
</evidence>
<dbReference type="Pfam" id="PF00106">
    <property type="entry name" value="adh_short"/>
    <property type="match status" value="1"/>
</dbReference>
<name>A0A8W8M389_MAGGI</name>
<dbReference type="EnsemblMetazoa" id="G3098.3">
    <property type="protein sequence ID" value="G3098.3:cds"/>
    <property type="gene ID" value="G3098"/>
</dbReference>
<evidence type="ECO:0000313" key="5">
    <source>
        <dbReference type="Proteomes" id="UP000005408"/>
    </source>
</evidence>
<evidence type="ECO:0008006" key="6">
    <source>
        <dbReference type="Google" id="ProtNLM"/>
    </source>
</evidence>
<comment type="similarity">
    <text evidence="2">Belongs to the short-chain dehydrogenases/reductases (SDR) family.</text>
</comment>
<dbReference type="InterPro" id="IPR002347">
    <property type="entry name" value="SDR_fam"/>
</dbReference>
<accession>A0A8W8M389</accession>
<dbReference type="AlphaFoldDB" id="A0A8W8M389"/>
<reference evidence="4" key="1">
    <citation type="submission" date="2022-08" db="UniProtKB">
        <authorList>
            <consortium name="EnsemblMetazoa"/>
        </authorList>
    </citation>
    <scope>IDENTIFICATION</scope>
    <source>
        <strain evidence="4">05x7-T-G4-1.051#20</strain>
    </source>
</reference>
<keyword evidence="1" id="KW-0560">Oxidoreductase</keyword>
<evidence type="ECO:0000256" key="2">
    <source>
        <dbReference type="RuleBase" id="RU000363"/>
    </source>
</evidence>
<dbReference type="PRINTS" id="PR00081">
    <property type="entry name" value="GDHRDH"/>
</dbReference>
<keyword evidence="3" id="KW-0812">Transmembrane</keyword>
<dbReference type="OrthoDB" id="2102561at2759"/>